<reference evidence="1" key="1">
    <citation type="journal article" date="2015" name="Nature">
        <title>Complex archaea that bridge the gap between prokaryotes and eukaryotes.</title>
        <authorList>
            <person name="Spang A."/>
            <person name="Saw J.H."/>
            <person name="Jorgensen S.L."/>
            <person name="Zaremba-Niedzwiedzka K."/>
            <person name="Martijn J."/>
            <person name="Lind A.E."/>
            <person name="van Eijk R."/>
            <person name="Schleper C."/>
            <person name="Guy L."/>
            <person name="Ettema T.J."/>
        </authorList>
    </citation>
    <scope>NUCLEOTIDE SEQUENCE</scope>
</reference>
<dbReference type="EMBL" id="LAZR01028512">
    <property type="protein sequence ID" value="KKL62369.1"/>
    <property type="molecule type" value="Genomic_DNA"/>
</dbReference>
<comment type="caution">
    <text evidence="1">The sequence shown here is derived from an EMBL/GenBank/DDBJ whole genome shotgun (WGS) entry which is preliminary data.</text>
</comment>
<dbReference type="AlphaFoldDB" id="A0A0F9DL69"/>
<evidence type="ECO:0000313" key="1">
    <source>
        <dbReference type="EMBL" id="KKL62369.1"/>
    </source>
</evidence>
<sequence>MTKIEQMNNEEYKIELDTDDNKFFTYEKEGDLIEGILIRVQEKIGPNQSMLYSIENPEGVKNIWGATLLDQRMALVKVGDKVKITYKGLAKATAGKQPAKIFK</sequence>
<gene>
    <name evidence="1" type="ORF">LCGC14_2185870</name>
</gene>
<organism evidence="1">
    <name type="scientific">marine sediment metagenome</name>
    <dbReference type="NCBI Taxonomy" id="412755"/>
    <lineage>
        <taxon>unclassified sequences</taxon>
        <taxon>metagenomes</taxon>
        <taxon>ecological metagenomes</taxon>
    </lineage>
</organism>
<accession>A0A0F9DL69</accession>
<protein>
    <submittedName>
        <fullName evidence="1">Uncharacterized protein</fullName>
    </submittedName>
</protein>
<name>A0A0F9DL69_9ZZZZ</name>
<feature type="non-terminal residue" evidence="1">
    <location>
        <position position="103"/>
    </location>
</feature>
<proteinExistence type="predicted"/>